<reference evidence="3 4" key="1">
    <citation type="submission" date="2016-01" db="EMBL/GenBank/DDBJ databases">
        <title>The new phylogeny of the genus Mycobacterium.</title>
        <authorList>
            <person name="Tarcisio F."/>
            <person name="Conor M."/>
            <person name="Antonella G."/>
            <person name="Elisabetta G."/>
            <person name="Giulia F.S."/>
            <person name="Sara T."/>
            <person name="Anna F."/>
            <person name="Clotilde B."/>
            <person name="Roberto B."/>
            <person name="Veronica D.S."/>
            <person name="Fabio R."/>
            <person name="Monica P."/>
            <person name="Olivier J."/>
            <person name="Enrico T."/>
            <person name="Nicola S."/>
        </authorList>
    </citation>
    <scope>NUCLEOTIDE SEQUENCE [LARGE SCALE GENOMIC DNA]</scope>
    <source>
        <strain evidence="3 4">DSM 44852</strain>
    </source>
</reference>
<protein>
    <submittedName>
        <fullName evidence="3">Uncharacterized protein</fullName>
    </submittedName>
</protein>
<feature type="compositionally biased region" description="Low complexity" evidence="1">
    <location>
        <begin position="91"/>
        <end position="112"/>
    </location>
</feature>
<feature type="transmembrane region" description="Helical" evidence="2">
    <location>
        <begin position="59"/>
        <end position="80"/>
    </location>
</feature>
<dbReference type="STRING" id="292462.AWC05_23655"/>
<dbReference type="AlphaFoldDB" id="A0A1X1U6L4"/>
<evidence type="ECO:0000256" key="1">
    <source>
        <dbReference type="SAM" id="MobiDB-lite"/>
    </source>
</evidence>
<keyword evidence="2" id="KW-1133">Transmembrane helix</keyword>
<keyword evidence="2" id="KW-0812">Transmembrane</keyword>
<sequence>MGSAPDQPAPLISATMGRHAPADHFVDDDPTVFIHYGDDDHGSAEPDPDDPIPGWRKPIALAGWGLLIAVLIALIVWGIIQLMHGAPPQQPITNTTPATATTTPARSSSTSSVPPPAPSEQTTTPPATDAPSASTEDSLPSTATTTPTTPSGDAYPLPQLPSVITLPPLPGLPTEITLPPGL</sequence>
<keyword evidence="2" id="KW-0472">Membrane</keyword>
<comment type="caution">
    <text evidence="3">The sequence shown here is derived from an EMBL/GenBank/DDBJ whole genome shotgun (WGS) entry which is preliminary data.</text>
</comment>
<name>A0A1X1U6L4_MYCFL</name>
<gene>
    <name evidence="3" type="ORF">AWC05_23655</name>
</gene>
<evidence type="ECO:0000256" key="2">
    <source>
        <dbReference type="SAM" id="Phobius"/>
    </source>
</evidence>
<feature type="region of interest" description="Disordered" evidence="1">
    <location>
        <begin position="91"/>
        <end position="182"/>
    </location>
</feature>
<evidence type="ECO:0000313" key="3">
    <source>
        <dbReference type="EMBL" id="ORV52484.1"/>
    </source>
</evidence>
<proteinExistence type="predicted"/>
<evidence type="ECO:0000313" key="4">
    <source>
        <dbReference type="Proteomes" id="UP000193010"/>
    </source>
</evidence>
<dbReference type="Proteomes" id="UP000193010">
    <property type="component" value="Unassembled WGS sequence"/>
</dbReference>
<keyword evidence="4" id="KW-1185">Reference proteome</keyword>
<accession>A0A1X1U6L4</accession>
<organism evidence="3 4">
    <name type="scientific">Mycobacterium florentinum</name>
    <dbReference type="NCBI Taxonomy" id="292462"/>
    <lineage>
        <taxon>Bacteria</taxon>
        <taxon>Bacillati</taxon>
        <taxon>Actinomycetota</taxon>
        <taxon>Actinomycetes</taxon>
        <taxon>Mycobacteriales</taxon>
        <taxon>Mycobacteriaceae</taxon>
        <taxon>Mycobacterium</taxon>
        <taxon>Mycobacterium simiae complex</taxon>
    </lineage>
</organism>
<dbReference type="EMBL" id="LQOV01000015">
    <property type="protein sequence ID" value="ORV52484.1"/>
    <property type="molecule type" value="Genomic_DNA"/>
</dbReference>
<feature type="compositionally biased region" description="Low complexity" evidence="1">
    <location>
        <begin position="122"/>
        <end position="151"/>
    </location>
</feature>